<evidence type="ECO:0000313" key="8">
    <source>
        <dbReference type="EMBL" id="EON96263.1"/>
    </source>
</evidence>
<dbReference type="GO" id="GO:0051123">
    <property type="term" value="P:RNA polymerase II preinitiation complex assembly"/>
    <property type="evidence" value="ECO:0007669"/>
    <property type="project" value="TreeGrafter"/>
</dbReference>
<dbReference type="InterPro" id="IPR009072">
    <property type="entry name" value="Histone-fold"/>
</dbReference>
<feature type="region of interest" description="Disordered" evidence="7">
    <location>
        <begin position="107"/>
        <end position="166"/>
    </location>
</feature>
<evidence type="ECO:0000256" key="4">
    <source>
        <dbReference type="ARBA" id="ARBA00023242"/>
    </source>
</evidence>
<organism evidence="8 9">
    <name type="scientific">Phaeoacremonium minimum (strain UCR-PA7)</name>
    <name type="common">Esca disease fungus</name>
    <name type="synonym">Togninia minima</name>
    <dbReference type="NCBI Taxonomy" id="1286976"/>
    <lineage>
        <taxon>Eukaryota</taxon>
        <taxon>Fungi</taxon>
        <taxon>Dikarya</taxon>
        <taxon>Ascomycota</taxon>
        <taxon>Pezizomycotina</taxon>
        <taxon>Sordariomycetes</taxon>
        <taxon>Sordariomycetidae</taxon>
        <taxon>Togniniales</taxon>
        <taxon>Togniniaceae</taxon>
        <taxon>Phaeoacremonium</taxon>
    </lineage>
</organism>
<dbReference type="GO" id="GO:0003743">
    <property type="term" value="F:translation initiation factor activity"/>
    <property type="evidence" value="ECO:0007669"/>
    <property type="project" value="UniProtKB-KW"/>
</dbReference>
<evidence type="ECO:0000256" key="3">
    <source>
        <dbReference type="ARBA" id="ARBA00023163"/>
    </source>
</evidence>
<dbReference type="Pfam" id="PF02269">
    <property type="entry name" value="TFIID-18kDa"/>
    <property type="match status" value="1"/>
</dbReference>
<sequence>MAEPRARAGKNVGKMNFNPSELTQFLIAHGDSRTPLPETIRVLDEVVTEFIQGLSFEATRVAQLAGRQKVKYEDFEFAMRRNPIFLGKVQDNFERKKEVDMAKKLFNEDEFGADAAGEGVPSKRGRKPKNKTEEGSQPNGAEVVDEELGEADDDAEAEADAVGSKK</sequence>
<keyword evidence="2" id="KW-0805">Transcription regulation</keyword>
<dbReference type="EMBL" id="KB933350">
    <property type="protein sequence ID" value="EON96263.1"/>
    <property type="molecule type" value="Genomic_DNA"/>
</dbReference>
<dbReference type="AlphaFoldDB" id="R8BAE9"/>
<gene>
    <name evidence="8" type="ORF">UCRPA7_8233</name>
</gene>
<keyword evidence="8" id="KW-0648">Protein biosynthesis</keyword>
<evidence type="ECO:0000256" key="6">
    <source>
        <dbReference type="ARBA" id="ARBA00040136"/>
    </source>
</evidence>
<comment type="subcellular location">
    <subcellularLocation>
        <location evidence="1">Nucleus</location>
    </subcellularLocation>
</comment>
<protein>
    <recommendedName>
        <fullName evidence="6">Transcription initiation factor TFIID subunit 13</fullName>
    </recommendedName>
</protein>
<dbReference type="SUPFAM" id="SSF47113">
    <property type="entry name" value="Histone-fold"/>
    <property type="match status" value="1"/>
</dbReference>
<dbReference type="GO" id="GO:0046982">
    <property type="term" value="F:protein heterodimerization activity"/>
    <property type="evidence" value="ECO:0007669"/>
    <property type="project" value="InterPro"/>
</dbReference>
<dbReference type="Gene3D" id="1.10.20.10">
    <property type="entry name" value="Histone, subunit A"/>
    <property type="match status" value="1"/>
</dbReference>
<keyword evidence="8" id="KW-0396">Initiation factor</keyword>
<evidence type="ECO:0000256" key="7">
    <source>
        <dbReference type="SAM" id="MobiDB-lite"/>
    </source>
</evidence>
<keyword evidence="4" id="KW-0539">Nucleus</keyword>
<evidence type="ECO:0000256" key="1">
    <source>
        <dbReference type="ARBA" id="ARBA00004123"/>
    </source>
</evidence>
<evidence type="ECO:0000256" key="2">
    <source>
        <dbReference type="ARBA" id="ARBA00023015"/>
    </source>
</evidence>
<accession>R8BAE9</accession>
<reference evidence="9" key="1">
    <citation type="journal article" date="2013" name="Genome Announc.">
        <title>Draft genome sequence of the ascomycete Phaeoacremonium aleophilum strain UCR-PA7, a causal agent of the esca disease complex in grapevines.</title>
        <authorList>
            <person name="Blanco-Ulate B."/>
            <person name="Rolshausen P."/>
            <person name="Cantu D."/>
        </authorList>
    </citation>
    <scope>NUCLEOTIDE SEQUENCE [LARGE SCALE GENOMIC DNA]</scope>
    <source>
        <strain evidence="9">UCR-PA7</strain>
    </source>
</reference>
<dbReference type="eggNOG" id="KOG3901">
    <property type="taxonomic scope" value="Eukaryota"/>
</dbReference>
<dbReference type="PANTHER" id="PTHR11380:SF5">
    <property type="entry name" value="TRANSCRIPTION INITIATION FACTOR TFIID SUBUNIT 13"/>
    <property type="match status" value="1"/>
</dbReference>
<name>R8BAE9_PHAM7</name>
<evidence type="ECO:0000313" key="9">
    <source>
        <dbReference type="Proteomes" id="UP000014074"/>
    </source>
</evidence>
<dbReference type="OrthoDB" id="10266074at2759"/>
<dbReference type="GO" id="GO:0005669">
    <property type="term" value="C:transcription factor TFIID complex"/>
    <property type="evidence" value="ECO:0007669"/>
    <property type="project" value="TreeGrafter"/>
</dbReference>
<comment type="similarity">
    <text evidence="5">Belongs to the TAF13 family.</text>
</comment>
<proteinExistence type="inferred from homology"/>
<dbReference type="GeneID" id="19329065"/>
<dbReference type="PANTHER" id="PTHR11380">
    <property type="entry name" value="TRANSCRIPTION INITIATION FACTOR TFIID/SUPT3-RELATED"/>
    <property type="match status" value="1"/>
</dbReference>
<dbReference type="KEGG" id="tmn:UCRPA7_8233"/>
<evidence type="ECO:0000256" key="5">
    <source>
        <dbReference type="ARBA" id="ARBA00038392"/>
    </source>
</evidence>
<keyword evidence="3" id="KW-0804">Transcription</keyword>
<dbReference type="RefSeq" id="XP_007918941.1">
    <property type="nucleotide sequence ID" value="XM_007920750.1"/>
</dbReference>
<dbReference type="InterPro" id="IPR003195">
    <property type="entry name" value="TFIID_TAF13"/>
</dbReference>
<keyword evidence="9" id="KW-1185">Reference proteome</keyword>
<dbReference type="Proteomes" id="UP000014074">
    <property type="component" value="Unassembled WGS sequence"/>
</dbReference>
<dbReference type="HOGENOM" id="CLU_076665_1_2_1"/>
<feature type="compositionally biased region" description="Acidic residues" evidence="7">
    <location>
        <begin position="143"/>
        <end position="159"/>
    </location>
</feature>